<accession>A0A6J1PUS6</accession>
<dbReference type="GeneID" id="112455416"/>
<organism evidence="1 2">
    <name type="scientific">Temnothorax curvispinosus</name>
    <dbReference type="NCBI Taxonomy" id="300111"/>
    <lineage>
        <taxon>Eukaryota</taxon>
        <taxon>Metazoa</taxon>
        <taxon>Ecdysozoa</taxon>
        <taxon>Arthropoda</taxon>
        <taxon>Hexapoda</taxon>
        <taxon>Insecta</taxon>
        <taxon>Pterygota</taxon>
        <taxon>Neoptera</taxon>
        <taxon>Endopterygota</taxon>
        <taxon>Hymenoptera</taxon>
        <taxon>Apocrita</taxon>
        <taxon>Aculeata</taxon>
        <taxon>Formicoidea</taxon>
        <taxon>Formicidae</taxon>
        <taxon>Myrmicinae</taxon>
        <taxon>Temnothorax</taxon>
    </lineage>
</organism>
<evidence type="ECO:0000313" key="2">
    <source>
        <dbReference type="RefSeq" id="XP_024873083.1"/>
    </source>
</evidence>
<protein>
    <submittedName>
        <fullName evidence="2">Uncharacterized protein LOC112455416</fullName>
    </submittedName>
</protein>
<dbReference type="Proteomes" id="UP000504618">
    <property type="component" value="Unplaced"/>
</dbReference>
<gene>
    <name evidence="2" type="primary">LOC112455416</name>
</gene>
<proteinExistence type="predicted"/>
<sequence length="160" mass="17982">MWLNSGRSFGEHVARATEKAGLVANCLSRILPNLGGAGGRVRRLYVATVHSVLLYSAPIWWQKVCKSAILRGKMEAVQRIIALRASRGYRTVAYMGATTLAGIPSAHLLARYHAETYEGVCQARKRLGFVPPNIKRAIKQQGREALLQHWKDWVEDPRYR</sequence>
<dbReference type="RefSeq" id="XP_024873083.1">
    <property type="nucleotide sequence ID" value="XM_025017315.1"/>
</dbReference>
<dbReference type="OrthoDB" id="7554583at2759"/>
<evidence type="ECO:0000313" key="1">
    <source>
        <dbReference type="Proteomes" id="UP000504618"/>
    </source>
</evidence>
<reference evidence="2" key="1">
    <citation type="submission" date="2025-08" db="UniProtKB">
        <authorList>
            <consortium name="RefSeq"/>
        </authorList>
    </citation>
    <scope>IDENTIFICATION</scope>
    <source>
        <tissue evidence="2">Whole body</tissue>
    </source>
</reference>
<name>A0A6J1PUS6_9HYME</name>
<dbReference type="AlphaFoldDB" id="A0A6J1PUS6"/>
<keyword evidence="1" id="KW-1185">Reference proteome</keyword>